<reference evidence="3" key="1">
    <citation type="journal article" date="2013" name="Genome Announc.">
        <title>Draft genome sequence of Botrytis cinerea BcDW1, inoculum for noble rot of grape berries.</title>
        <authorList>
            <person name="Blanco-Ulate B."/>
            <person name="Allen G."/>
            <person name="Powell A.L."/>
            <person name="Cantu D."/>
        </authorList>
    </citation>
    <scope>NUCLEOTIDE SEQUENCE [LARGE SCALE GENOMIC DNA]</scope>
    <source>
        <strain evidence="3">BcDW1</strain>
    </source>
</reference>
<gene>
    <name evidence="2" type="ORF">BcDW1_2467</name>
    <name evidence="1" type="ORF">BcDW1_9497</name>
</gene>
<dbReference type="EMBL" id="KB707767">
    <property type="protein sequence ID" value="EMR88893.1"/>
    <property type="molecule type" value="Genomic_DNA"/>
</dbReference>
<evidence type="ECO:0000313" key="2">
    <source>
        <dbReference type="EMBL" id="EMR88893.1"/>
    </source>
</evidence>
<evidence type="ECO:0000313" key="3">
    <source>
        <dbReference type="Proteomes" id="UP000012045"/>
    </source>
</evidence>
<name>M7UPM4_BOTF1</name>
<sequence length="66" mass="6710">MVLPPIIPPPIPDKARAAPSMIDPEVTAAVASPTGAPLTAAVLPTAATVQPQGDKLQHPRGQCHLS</sequence>
<dbReference type="AlphaFoldDB" id="M7UPM4"/>
<proteinExistence type="predicted"/>
<reference evidence="2" key="2">
    <citation type="submission" date="2013-02" db="EMBL/GenBank/DDBJ databases">
        <title>Genomics of the noble rot of Semillon grape berries.</title>
        <authorList>
            <person name="Blanco-Ulate B."/>
            <person name="Allen G."/>
            <person name="Cantu D."/>
        </authorList>
    </citation>
    <scope>NUCLEOTIDE SEQUENCE</scope>
    <source>
        <strain evidence="2">BcDW1</strain>
    </source>
</reference>
<evidence type="ECO:0000313" key="1">
    <source>
        <dbReference type="EMBL" id="EMR81942.1"/>
    </source>
</evidence>
<protein>
    <submittedName>
        <fullName evidence="2">Uncharacterized protein</fullName>
    </submittedName>
</protein>
<dbReference type="Proteomes" id="UP000012045">
    <property type="component" value="Unassembled WGS sequence"/>
</dbReference>
<accession>M7UPM4</accession>
<dbReference type="EMBL" id="KB708063">
    <property type="protein sequence ID" value="EMR81942.1"/>
    <property type="molecule type" value="Genomic_DNA"/>
</dbReference>
<organism evidence="2 3">
    <name type="scientific">Botryotinia fuckeliana (strain BcDW1)</name>
    <name type="common">Noble rot fungus</name>
    <name type="synonym">Botrytis cinerea</name>
    <dbReference type="NCBI Taxonomy" id="1290391"/>
    <lineage>
        <taxon>Eukaryota</taxon>
        <taxon>Fungi</taxon>
        <taxon>Dikarya</taxon>
        <taxon>Ascomycota</taxon>
        <taxon>Pezizomycotina</taxon>
        <taxon>Leotiomycetes</taxon>
        <taxon>Helotiales</taxon>
        <taxon>Sclerotiniaceae</taxon>
        <taxon>Botrytis</taxon>
    </lineage>
</organism>
<dbReference type="HOGENOM" id="CLU_2830877_0_0_1"/>